<comment type="subcellular location">
    <subcellularLocation>
        <location evidence="1">Secreted</location>
    </subcellularLocation>
</comment>
<comment type="caution">
    <text evidence="8">The sequence shown here is derived from an EMBL/GenBank/DDBJ whole genome shotgun (WGS) entry which is preliminary data.</text>
</comment>
<evidence type="ECO:0000256" key="1">
    <source>
        <dbReference type="ARBA" id="ARBA00004613"/>
    </source>
</evidence>
<dbReference type="EMBL" id="JBJKBG010000011">
    <property type="protein sequence ID" value="KAL3717457.1"/>
    <property type="molecule type" value="Genomic_DNA"/>
</dbReference>
<keyword evidence="3" id="KW-0964">Secreted</keyword>
<evidence type="ECO:0000256" key="3">
    <source>
        <dbReference type="ARBA" id="ARBA00022525"/>
    </source>
</evidence>
<comment type="similarity">
    <text evidence="2">Belongs to the plant rapid alkalinization factor (RALF) family.</text>
</comment>
<evidence type="ECO:0000256" key="4">
    <source>
        <dbReference type="ARBA" id="ARBA00022702"/>
    </source>
</evidence>
<evidence type="ECO:0000256" key="7">
    <source>
        <dbReference type="SAM" id="SignalP"/>
    </source>
</evidence>
<evidence type="ECO:0008006" key="10">
    <source>
        <dbReference type="Google" id="ProtNLM"/>
    </source>
</evidence>
<dbReference type="GO" id="GO:0005576">
    <property type="term" value="C:extracellular region"/>
    <property type="evidence" value="ECO:0007669"/>
    <property type="project" value="UniProtKB-SubCell"/>
</dbReference>
<dbReference type="Pfam" id="PF05498">
    <property type="entry name" value="RALF"/>
    <property type="match status" value="1"/>
</dbReference>
<dbReference type="AlphaFoldDB" id="A0ABD3ITF5"/>
<feature type="signal peptide" evidence="7">
    <location>
        <begin position="1"/>
        <end position="27"/>
    </location>
</feature>
<proteinExistence type="inferred from homology"/>
<evidence type="ECO:0000313" key="9">
    <source>
        <dbReference type="Proteomes" id="UP001634007"/>
    </source>
</evidence>
<dbReference type="PANTHER" id="PTHR33136:SF95">
    <property type="entry name" value="PROTEIN RALF-LIKE 33-RELATED"/>
    <property type="match status" value="1"/>
</dbReference>
<evidence type="ECO:0000256" key="5">
    <source>
        <dbReference type="ARBA" id="ARBA00022729"/>
    </source>
</evidence>
<keyword evidence="5 7" id="KW-0732">Signal</keyword>
<protein>
    <recommendedName>
        <fullName evidence="10">Protein RALF-like 33</fullName>
    </recommendedName>
</protein>
<keyword evidence="6" id="KW-1015">Disulfide bond</keyword>
<reference evidence="8 9" key="1">
    <citation type="submission" date="2024-11" db="EMBL/GenBank/DDBJ databases">
        <title>Chromosome-level genome assembly of Eucalyptus globulus Labill. provides insights into its genome evolution.</title>
        <authorList>
            <person name="Li X."/>
        </authorList>
    </citation>
    <scope>NUCLEOTIDE SEQUENCE [LARGE SCALE GENOMIC DNA]</scope>
    <source>
        <strain evidence="8">CL2024</strain>
        <tissue evidence="8">Fresh tender leaves</tissue>
    </source>
</reference>
<keyword evidence="4" id="KW-0372">Hormone</keyword>
<dbReference type="PROSITE" id="PS51257">
    <property type="entry name" value="PROKAR_LIPOPROTEIN"/>
    <property type="match status" value="1"/>
</dbReference>
<organism evidence="8 9">
    <name type="scientific">Eucalyptus globulus</name>
    <name type="common">Tasmanian blue gum</name>
    <dbReference type="NCBI Taxonomy" id="34317"/>
    <lineage>
        <taxon>Eukaryota</taxon>
        <taxon>Viridiplantae</taxon>
        <taxon>Streptophyta</taxon>
        <taxon>Embryophyta</taxon>
        <taxon>Tracheophyta</taxon>
        <taxon>Spermatophyta</taxon>
        <taxon>Magnoliopsida</taxon>
        <taxon>eudicotyledons</taxon>
        <taxon>Gunneridae</taxon>
        <taxon>Pentapetalae</taxon>
        <taxon>rosids</taxon>
        <taxon>malvids</taxon>
        <taxon>Myrtales</taxon>
        <taxon>Myrtaceae</taxon>
        <taxon>Myrtoideae</taxon>
        <taxon>Eucalypteae</taxon>
        <taxon>Eucalyptus</taxon>
    </lineage>
</organism>
<sequence>MDNTSKRFHVFLALLAIAAFSITISCASEYADLHQASYFVWKSECQGDSIGECRVLGEETDSERRILATRQYISYGALRRNSAPCSQRGASYYNCRAGGQSNPYSRGCSQITRCRG</sequence>
<evidence type="ECO:0000256" key="2">
    <source>
        <dbReference type="ARBA" id="ARBA00009178"/>
    </source>
</evidence>
<dbReference type="GO" id="GO:0040008">
    <property type="term" value="P:regulation of growth"/>
    <property type="evidence" value="ECO:0007669"/>
    <property type="project" value="UniProtKB-ARBA"/>
</dbReference>
<accession>A0ABD3ITF5</accession>
<dbReference type="GO" id="GO:0005179">
    <property type="term" value="F:hormone activity"/>
    <property type="evidence" value="ECO:0007669"/>
    <property type="project" value="UniProtKB-KW"/>
</dbReference>
<keyword evidence="9" id="KW-1185">Reference proteome</keyword>
<name>A0ABD3ITF5_EUCGL</name>
<dbReference type="PANTHER" id="PTHR33136">
    <property type="entry name" value="RAPID ALKALINIZATION FACTOR-LIKE"/>
    <property type="match status" value="1"/>
</dbReference>
<dbReference type="Proteomes" id="UP001634007">
    <property type="component" value="Unassembled WGS sequence"/>
</dbReference>
<feature type="chain" id="PRO_5044804561" description="Protein RALF-like 33" evidence="7">
    <location>
        <begin position="28"/>
        <end position="116"/>
    </location>
</feature>
<dbReference type="InterPro" id="IPR008801">
    <property type="entry name" value="RALF"/>
</dbReference>
<evidence type="ECO:0000256" key="6">
    <source>
        <dbReference type="ARBA" id="ARBA00023157"/>
    </source>
</evidence>
<gene>
    <name evidence="8" type="ORF">ACJRO7_008962</name>
</gene>
<evidence type="ECO:0000313" key="8">
    <source>
        <dbReference type="EMBL" id="KAL3717457.1"/>
    </source>
</evidence>